<sequence length="47" mass="5258">MAELKLGVHRVCTPRRLGDLHGYEAVAELKRLKSGVLGLKLFESPRL</sequence>
<dbReference type="AlphaFoldDB" id="A0A225D791"/>
<accession>A0A225D791</accession>
<proteinExistence type="predicted"/>
<comment type="caution">
    <text evidence="1">The sequence shown here is derived from an EMBL/GenBank/DDBJ whole genome shotgun (WGS) entry which is preliminary data.</text>
</comment>
<name>A0A225D791_9BACT</name>
<dbReference type="EMBL" id="NIDE01000014">
    <property type="protein sequence ID" value="OWK37322.1"/>
    <property type="molecule type" value="Genomic_DNA"/>
</dbReference>
<keyword evidence="2" id="KW-1185">Reference proteome</keyword>
<protein>
    <submittedName>
        <fullName evidence="1">Uncharacterized protein</fullName>
    </submittedName>
</protein>
<gene>
    <name evidence="1" type="ORF">FRUB_06442</name>
</gene>
<evidence type="ECO:0000313" key="1">
    <source>
        <dbReference type="EMBL" id="OWK37322.1"/>
    </source>
</evidence>
<evidence type="ECO:0000313" key="2">
    <source>
        <dbReference type="Proteomes" id="UP000214646"/>
    </source>
</evidence>
<dbReference type="Proteomes" id="UP000214646">
    <property type="component" value="Unassembled WGS sequence"/>
</dbReference>
<organism evidence="1 2">
    <name type="scientific">Fimbriiglobus ruber</name>
    <dbReference type="NCBI Taxonomy" id="1908690"/>
    <lineage>
        <taxon>Bacteria</taxon>
        <taxon>Pseudomonadati</taxon>
        <taxon>Planctomycetota</taxon>
        <taxon>Planctomycetia</taxon>
        <taxon>Gemmatales</taxon>
        <taxon>Gemmataceae</taxon>
        <taxon>Fimbriiglobus</taxon>
    </lineage>
</organism>
<reference evidence="2" key="1">
    <citation type="submission" date="2017-06" db="EMBL/GenBank/DDBJ databases">
        <title>Genome analysis of Fimbriiglobus ruber SP5, the first member of the order Planctomycetales with confirmed chitinolytic capability.</title>
        <authorList>
            <person name="Ravin N.V."/>
            <person name="Rakitin A.L."/>
            <person name="Ivanova A.A."/>
            <person name="Beletsky A.V."/>
            <person name="Kulichevskaya I.S."/>
            <person name="Mardanov A.V."/>
            <person name="Dedysh S.N."/>
        </authorList>
    </citation>
    <scope>NUCLEOTIDE SEQUENCE [LARGE SCALE GENOMIC DNA]</scope>
    <source>
        <strain evidence="2">SP5</strain>
    </source>
</reference>